<protein>
    <submittedName>
        <fullName evidence="5">N-acetyltransferase</fullName>
    </submittedName>
</protein>
<accession>A0A4Q9GRP2</accession>
<evidence type="ECO:0000256" key="1">
    <source>
        <dbReference type="ARBA" id="ARBA00022679"/>
    </source>
</evidence>
<dbReference type="AlphaFoldDB" id="A0A4Q9GRP2"/>
<dbReference type="PROSITE" id="PS51186">
    <property type="entry name" value="GNAT"/>
    <property type="match status" value="1"/>
</dbReference>
<dbReference type="Proteomes" id="UP000294194">
    <property type="component" value="Unassembled WGS sequence"/>
</dbReference>
<keyword evidence="6" id="KW-1185">Reference proteome</keyword>
<dbReference type="InterPro" id="IPR016181">
    <property type="entry name" value="Acyl_CoA_acyltransferase"/>
</dbReference>
<reference evidence="6" key="1">
    <citation type="submission" date="2019-02" db="EMBL/GenBank/DDBJ databases">
        <title>Glaciihabitans arcticus sp. nov., a psychrotolerant bacterium isolated from polar soil.</title>
        <authorList>
            <person name="Dahal R.H."/>
        </authorList>
    </citation>
    <scope>NUCLEOTIDE SEQUENCE [LARGE SCALE GENOMIC DNA]</scope>
    <source>
        <strain evidence="6">RP-3-7</strain>
    </source>
</reference>
<dbReference type="InterPro" id="IPR051531">
    <property type="entry name" value="N-acetyltransferase"/>
</dbReference>
<evidence type="ECO:0000256" key="2">
    <source>
        <dbReference type="ARBA" id="ARBA00023315"/>
    </source>
</evidence>
<dbReference type="PANTHER" id="PTHR43792:SF8">
    <property type="entry name" value="[RIBOSOMAL PROTEIN US5]-ALANINE N-ACETYLTRANSFERASE"/>
    <property type="match status" value="1"/>
</dbReference>
<dbReference type="PANTHER" id="PTHR43792">
    <property type="entry name" value="GNAT FAMILY, PUTATIVE (AFU_ORTHOLOGUE AFUA_3G00765)-RELATED-RELATED"/>
    <property type="match status" value="1"/>
</dbReference>
<evidence type="ECO:0000313" key="6">
    <source>
        <dbReference type="Proteomes" id="UP000294194"/>
    </source>
</evidence>
<keyword evidence="1 5" id="KW-0808">Transferase</keyword>
<feature type="domain" description="N-acetyltransferase" evidence="4">
    <location>
        <begin position="4"/>
        <end position="164"/>
    </location>
</feature>
<dbReference type="RefSeq" id="WP_130981346.1">
    <property type="nucleotide sequence ID" value="NZ_SISG01000001.1"/>
</dbReference>
<evidence type="ECO:0000313" key="5">
    <source>
        <dbReference type="EMBL" id="TBN57235.1"/>
    </source>
</evidence>
<evidence type="ECO:0000259" key="4">
    <source>
        <dbReference type="PROSITE" id="PS51186"/>
    </source>
</evidence>
<dbReference type="GO" id="GO:0005737">
    <property type="term" value="C:cytoplasm"/>
    <property type="evidence" value="ECO:0007669"/>
    <property type="project" value="TreeGrafter"/>
</dbReference>
<gene>
    <name evidence="5" type="ORF">EYE40_07390</name>
</gene>
<sequence length="169" mass="18755">MSTVTIEPWGEGDLPILELSNEPAMMQHLGGPEAHEKLLVRHARYLDGWASGTSFMFRIEADGEPVGGIGYWPTEWHGEQVYETGWSVHTAHQGHGHGTSSLLLVIEHAARHGDRDALHALPRTDNRASNAVCRKAGFRLLGEVDDEYPPGNPIRSNDWAFDLRTRRAG</sequence>
<name>A0A4Q9GRP2_9MICO</name>
<organism evidence="5 6">
    <name type="scientific">Glaciihabitans arcticus</name>
    <dbReference type="NCBI Taxonomy" id="2668039"/>
    <lineage>
        <taxon>Bacteria</taxon>
        <taxon>Bacillati</taxon>
        <taxon>Actinomycetota</taxon>
        <taxon>Actinomycetes</taxon>
        <taxon>Micrococcales</taxon>
        <taxon>Microbacteriaceae</taxon>
        <taxon>Glaciihabitans</taxon>
    </lineage>
</organism>
<dbReference type="Gene3D" id="3.40.630.30">
    <property type="match status" value="1"/>
</dbReference>
<dbReference type="EMBL" id="SISG01000001">
    <property type="protein sequence ID" value="TBN57235.1"/>
    <property type="molecule type" value="Genomic_DNA"/>
</dbReference>
<dbReference type="InterPro" id="IPR000182">
    <property type="entry name" value="GNAT_dom"/>
</dbReference>
<dbReference type="Pfam" id="PF13302">
    <property type="entry name" value="Acetyltransf_3"/>
    <property type="match status" value="1"/>
</dbReference>
<comment type="similarity">
    <text evidence="3">Belongs to the acetyltransferase family. RimJ subfamily.</text>
</comment>
<dbReference type="GO" id="GO:0008999">
    <property type="term" value="F:protein-N-terminal-alanine acetyltransferase activity"/>
    <property type="evidence" value="ECO:0007669"/>
    <property type="project" value="TreeGrafter"/>
</dbReference>
<dbReference type="SUPFAM" id="SSF55729">
    <property type="entry name" value="Acyl-CoA N-acyltransferases (Nat)"/>
    <property type="match status" value="1"/>
</dbReference>
<comment type="caution">
    <text evidence="5">The sequence shown here is derived from an EMBL/GenBank/DDBJ whole genome shotgun (WGS) entry which is preliminary data.</text>
</comment>
<proteinExistence type="inferred from homology"/>
<dbReference type="CDD" id="cd04301">
    <property type="entry name" value="NAT_SF"/>
    <property type="match status" value="1"/>
</dbReference>
<evidence type="ECO:0000256" key="3">
    <source>
        <dbReference type="ARBA" id="ARBA00038502"/>
    </source>
</evidence>
<keyword evidence="2" id="KW-0012">Acyltransferase</keyword>